<dbReference type="InterPro" id="IPR029058">
    <property type="entry name" value="AB_hydrolase_fold"/>
</dbReference>
<gene>
    <name evidence="1" type="ORF">B0I35DRAFT_475036</name>
</gene>
<dbReference type="PANTHER" id="PTHR31591">
    <property type="entry name" value="UPF0613 PROTEIN PB24D3.06C"/>
    <property type="match status" value="1"/>
</dbReference>
<dbReference type="SUPFAM" id="SSF53474">
    <property type="entry name" value="alpha/beta-Hydrolases"/>
    <property type="match status" value="1"/>
</dbReference>
<name>A0A8K0T4L0_9HYPO</name>
<proteinExistence type="predicted"/>
<dbReference type="EMBL" id="JAGPNK010000002">
    <property type="protein sequence ID" value="KAH7326380.1"/>
    <property type="molecule type" value="Genomic_DNA"/>
</dbReference>
<dbReference type="Proteomes" id="UP000813444">
    <property type="component" value="Unassembled WGS sequence"/>
</dbReference>
<dbReference type="Gene3D" id="3.40.50.1820">
    <property type="entry name" value="alpha/beta hydrolase"/>
    <property type="match status" value="1"/>
</dbReference>
<reference evidence="1" key="1">
    <citation type="journal article" date="2021" name="Nat. Commun.">
        <title>Genetic determinants of endophytism in the Arabidopsis root mycobiome.</title>
        <authorList>
            <person name="Mesny F."/>
            <person name="Miyauchi S."/>
            <person name="Thiergart T."/>
            <person name="Pickel B."/>
            <person name="Atanasova L."/>
            <person name="Karlsson M."/>
            <person name="Huettel B."/>
            <person name="Barry K.W."/>
            <person name="Haridas S."/>
            <person name="Chen C."/>
            <person name="Bauer D."/>
            <person name="Andreopoulos W."/>
            <person name="Pangilinan J."/>
            <person name="LaButti K."/>
            <person name="Riley R."/>
            <person name="Lipzen A."/>
            <person name="Clum A."/>
            <person name="Drula E."/>
            <person name="Henrissat B."/>
            <person name="Kohler A."/>
            <person name="Grigoriev I.V."/>
            <person name="Martin F.M."/>
            <person name="Hacquard S."/>
        </authorList>
    </citation>
    <scope>NUCLEOTIDE SEQUENCE</scope>
    <source>
        <strain evidence="1">MPI-CAGE-CH-0235</strain>
    </source>
</reference>
<dbReference type="PANTHER" id="PTHR31591:SF7">
    <property type="entry name" value="DUF1749-DOMAIN-CONTAINING PROTEIN"/>
    <property type="match status" value="1"/>
</dbReference>
<evidence type="ECO:0000313" key="1">
    <source>
        <dbReference type="EMBL" id="KAH7326380.1"/>
    </source>
</evidence>
<sequence>MPLEPFPVIAHPYRSPTPFSCAYEVGPTSASKAIVFIGGLGDGPHTVPYVRSLAKRLVEASEVGYSIFEIRMRSSFIGFGTSSLANDVEDISALVDYLRGIGKKTIVLFGHSTGCQDCMEYSNYAKYQNSPVDGFILQAPVSDREGLAVSFPKYQESLDLANKMIADGHGEDCLPKKYVHGMLGAPVSAYRVQSLCAKGGDDDYFSSDLDDETVVKFWSRFEKPVLVLHSEEDEHVPKHVNQEELNKRYQKAGKHVSSLSGIIPGTGHTVRGQEARDWLADRVIQFLGTL</sequence>
<dbReference type="OrthoDB" id="10034502at2759"/>
<dbReference type="InterPro" id="IPR013744">
    <property type="entry name" value="SidJ"/>
</dbReference>
<accession>A0A8K0T4L0</accession>
<dbReference type="AlphaFoldDB" id="A0A8K0T4L0"/>
<keyword evidence="2" id="KW-1185">Reference proteome</keyword>
<dbReference type="Pfam" id="PF08538">
    <property type="entry name" value="DUF1749"/>
    <property type="match status" value="1"/>
</dbReference>
<comment type="caution">
    <text evidence="1">The sequence shown here is derived from an EMBL/GenBank/DDBJ whole genome shotgun (WGS) entry which is preliminary data.</text>
</comment>
<protein>
    <submittedName>
        <fullName evidence="1">Uncharacterized protein</fullName>
    </submittedName>
</protein>
<organism evidence="1 2">
    <name type="scientific">Stachybotrys elegans</name>
    <dbReference type="NCBI Taxonomy" id="80388"/>
    <lineage>
        <taxon>Eukaryota</taxon>
        <taxon>Fungi</taxon>
        <taxon>Dikarya</taxon>
        <taxon>Ascomycota</taxon>
        <taxon>Pezizomycotina</taxon>
        <taxon>Sordariomycetes</taxon>
        <taxon>Hypocreomycetidae</taxon>
        <taxon>Hypocreales</taxon>
        <taxon>Stachybotryaceae</taxon>
        <taxon>Stachybotrys</taxon>
    </lineage>
</organism>
<evidence type="ECO:0000313" key="2">
    <source>
        <dbReference type="Proteomes" id="UP000813444"/>
    </source>
</evidence>